<dbReference type="InterPro" id="IPR008629">
    <property type="entry name" value="GUN4-like"/>
</dbReference>
<proteinExistence type="predicted"/>
<feature type="domain" description="GUN4-like" evidence="1">
    <location>
        <begin position="95"/>
        <end position="234"/>
    </location>
</feature>
<dbReference type="Gene3D" id="1.25.40.620">
    <property type="match status" value="1"/>
</dbReference>
<evidence type="ECO:0000313" key="2">
    <source>
        <dbReference type="EMBL" id="AOM65408.1"/>
    </source>
</evidence>
<dbReference type="RefSeq" id="YP_009296473.1">
    <property type="nucleotide sequence ID" value="NC_031171.1"/>
</dbReference>
<dbReference type="Gene3D" id="1.10.10.1770">
    <property type="entry name" value="Gun4-like"/>
    <property type="match status" value="1"/>
</dbReference>
<dbReference type="Pfam" id="PF05419">
    <property type="entry name" value="GUN4"/>
    <property type="match status" value="1"/>
</dbReference>
<dbReference type="PANTHER" id="PTHR34800:SF1">
    <property type="entry name" value="TETRAPYRROLE-BINDING PROTEIN, CHLOROPLASTIC"/>
    <property type="match status" value="1"/>
</dbReference>
<dbReference type="InterPro" id="IPR037215">
    <property type="entry name" value="GUN4-like_sf"/>
</dbReference>
<gene>
    <name evidence="2" type="primary">ycf53</name>
    <name evidence="2" type="ORF">Thor_116</name>
</gene>
<accession>A0A1C9CAK0</accession>
<geneLocation type="plastid" evidence="2"/>
<protein>
    <recommendedName>
        <fullName evidence="1">GUN4-like domain-containing protein</fullName>
    </recommendedName>
</protein>
<reference evidence="2" key="1">
    <citation type="journal article" date="2018" name="PLoS ONE">
        <title>Plastid genome analysis of three Nemaliophycidae red algal species suggests environmental adaptation for iron limited habitats.</title>
        <authorList>
            <person name="Cho C.H."/>
            <person name="Choi J.W."/>
            <person name="Lam D.W."/>
            <person name="Kim K.M."/>
            <person name="Yoon H.S."/>
        </authorList>
    </citation>
    <scope>NUCLEOTIDE SEQUENCE</scope>
</reference>
<dbReference type="PANTHER" id="PTHR34800">
    <property type="entry name" value="TETRAPYRROLE-BINDING PROTEIN, CHLOROPLASTIC"/>
    <property type="match status" value="1"/>
</dbReference>
<dbReference type="SUPFAM" id="SSF140869">
    <property type="entry name" value="GUN4-like"/>
    <property type="match status" value="1"/>
</dbReference>
<dbReference type="CDD" id="cd16383">
    <property type="entry name" value="GUN4"/>
    <property type="match status" value="1"/>
</dbReference>
<dbReference type="GO" id="GO:0046906">
    <property type="term" value="F:tetrapyrrole binding"/>
    <property type="evidence" value="ECO:0007669"/>
    <property type="project" value="TreeGrafter"/>
</dbReference>
<organism evidence="2">
    <name type="scientific">Thorea hispida</name>
    <dbReference type="NCBI Taxonomy" id="202687"/>
    <lineage>
        <taxon>Eukaryota</taxon>
        <taxon>Rhodophyta</taxon>
        <taxon>Florideophyceae</taxon>
        <taxon>Nemaliophycidae</taxon>
        <taxon>Thoreales</taxon>
        <taxon>Thoreaceae</taxon>
        <taxon>Thorea</taxon>
    </lineage>
</organism>
<dbReference type="GeneID" id="29072813"/>
<sequence>MLQNNFKKQLDQLNHISSLSHRSDDLSILIESIYNNGIIGQRQLLTFIIHRYTNKSIITSWIDGQIFELLLKSPFSIVTNALKKDLPDGVICLDSESQINYKLLQELLVNNKFQEANKITEKILYQLSKKSNNHSKYRLYFSDIYTLPCQDLKIIDQLWKVHSKGLFGLSVQKNIWKANHKNWYQFYKTISWINSKDIYRHYPAEFIWDTSAPRGHLPLFNQIRGHHVLEALFTYNL</sequence>
<name>A0A1C9CAK0_9FLOR</name>
<keyword evidence="2" id="KW-0934">Plastid</keyword>
<evidence type="ECO:0000259" key="1">
    <source>
        <dbReference type="Pfam" id="PF05419"/>
    </source>
</evidence>
<dbReference type="EMBL" id="KX284714">
    <property type="protein sequence ID" value="AOM65408.1"/>
    <property type="molecule type" value="Genomic_DNA"/>
</dbReference>
<dbReference type="AlphaFoldDB" id="A0A1C9CAK0"/>